<dbReference type="AlphaFoldDB" id="A0A517LV90"/>
<keyword evidence="3" id="KW-1185">Reference proteome</keyword>
<evidence type="ECO:0008006" key="4">
    <source>
        <dbReference type="Google" id="ProtNLM"/>
    </source>
</evidence>
<accession>A0A517LV90</accession>
<dbReference type="RefSeq" id="WP_145342329.1">
    <property type="nucleotide sequence ID" value="NZ_CP036261.1"/>
</dbReference>
<feature type="signal peptide" evidence="1">
    <location>
        <begin position="1"/>
        <end position="22"/>
    </location>
</feature>
<organism evidence="2 3">
    <name type="scientific">Rosistilla ulvae</name>
    <dbReference type="NCBI Taxonomy" id="1930277"/>
    <lineage>
        <taxon>Bacteria</taxon>
        <taxon>Pseudomonadati</taxon>
        <taxon>Planctomycetota</taxon>
        <taxon>Planctomycetia</taxon>
        <taxon>Pirellulales</taxon>
        <taxon>Pirellulaceae</taxon>
        <taxon>Rosistilla</taxon>
    </lineage>
</organism>
<keyword evidence="1" id="KW-0732">Signal</keyword>
<evidence type="ECO:0000313" key="3">
    <source>
        <dbReference type="Proteomes" id="UP000319557"/>
    </source>
</evidence>
<gene>
    <name evidence="2" type="ORF">EC9_06960</name>
</gene>
<dbReference type="OrthoDB" id="258179at2"/>
<reference evidence="2 3" key="1">
    <citation type="submission" date="2019-02" db="EMBL/GenBank/DDBJ databases">
        <title>Deep-cultivation of Planctomycetes and their phenomic and genomic characterization uncovers novel biology.</title>
        <authorList>
            <person name="Wiegand S."/>
            <person name="Jogler M."/>
            <person name="Boedeker C."/>
            <person name="Pinto D."/>
            <person name="Vollmers J."/>
            <person name="Rivas-Marin E."/>
            <person name="Kohn T."/>
            <person name="Peeters S.H."/>
            <person name="Heuer A."/>
            <person name="Rast P."/>
            <person name="Oberbeckmann S."/>
            <person name="Bunk B."/>
            <person name="Jeske O."/>
            <person name="Meyerdierks A."/>
            <person name="Storesund J.E."/>
            <person name="Kallscheuer N."/>
            <person name="Luecker S."/>
            <person name="Lage O.M."/>
            <person name="Pohl T."/>
            <person name="Merkel B.J."/>
            <person name="Hornburger P."/>
            <person name="Mueller R.-W."/>
            <person name="Bruemmer F."/>
            <person name="Labrenz M."/>
            <person name="Spormann A.M."/>
            <person name="Op den Camp H."/>
            <person name="Overmann J."/>
            <person name="Amann R."/>
            <person name="Jetten M.S.M."/>
            <person name="Mascher T."/>
            <person name="Medema M.H."/>
            <person name="Devos D.P."/>
            <person name="Kaster A.-K."/>
            <person name="Ovreas L."/>
            <person name="Rohde M."/>
            <person name="Galperin M.Y."/>
            <person name="Jogler C."/>
        </authorList>
    </citation>
    <scope>NUCLEOTIDE SEQUENCE [LARGE SCALE GENOMIC DNA]</scope>
    <source>
        <strain evidence="2 3">EC9</strain>
    </source>
</reference>
<evidence type="ECO:0000313" key="2">
    <source>
        <dbReference type="EMBL" id="QDS86532.1"/>
    </source>
</evidence>
<sequence length="511" mass="54994" precursor="true">MNRSLLLLSLVLSLLAVSKSDAQFEGMKYRIPADANTLILINAEKAFGSPVSDRERWAARRKAAYDAGVSALPSDATEVILAGRSDLEFGKSVWELALMKLSGERNVATVATRFGGSIDNIAGRSAARLPDDHYVVQLQSNLLGAYMPANRQDVNRWLKSTDLNAGETMTPYLKQAFAYAAKVGTPIVMAMDLSGLVSEATVARTLPTLKSFEDSGLSVGAVAKLISGVQGITLGITLEDQTIGAIRVDFEASPEILAKVGKPLMIEIFSSQGAMLDDVRDWTPSVSGNTFFLRGKLSAIGTRRVMSVLELPRTLGDAVNDAAASGSDSEESAARIASQQYFKSVSMLLDDLRDKPKTDHVKTFGQAAIWYDKYARKIDGLPLLNVDPALLKYGRDISGMLRSAEMSMKGVGMRSSVRTGMNDPTSYGYTSGWGGYRAGMGYDGYGYGTQGYSVSVGGAQAAVREKGRTDAVIRGQERTRGAGSVQQIWQDIDGATAEIRQVMTSKYSAEF</sequence>
<feature type="chain" id="PRO_5022143491" description="DUF1598 domain-containing protein" evidence="1">
    <location>
        <begin position="23"/>
        <end position="511"/>
    </location>
</feature>
<protein>
    <recommendedName>
        <fullName evidence="4">DUF1598 domain-containing protein</fullName>
    </recommendedName>
</protein>
<name>A0A517LV90_9BACT</name>
<dbReference type="EMBL" id="CP036261">
    <property type="protein sequence ID" value="QDS86532.1"/>
    <property type="molecule type" value="Genomic_DNA"/>
</dbReference>
<evidence type="ECO:0000256" key="1">
    <source>
        <dbReference type="SAM" id="SignalP"/>
    </source>
</evidence>
<dbReference type="Proteomes" id="UP000319557">
    <property type="component" value="Chromosome"/>
</dbReference>
<dbReference type="KEGG" id="ruv:EC9_06960"/>
<proteinExistence type="predicted"/>